<evidence type="ECO:0000256" key="1">
    <source>
        <dbReference type="ARBA" id="ARBA00008984"/>
    </source>
</evidence>
<dbReference type="InterPro" id="IPR001455">
    <property type="entry name" value="TusA-like"/>
</dbReference>
<comment type="similarity">
    <text evidence="1">Belongs to the sulfur carrier protein TusA family.</text>
</comment>
<dbReference type="Gene3D" id="3.30.110.40">
    <property type="entry name" value="TusA-like domain"/>
    <property type="match status" value="1"/>
</dbReference>
<gene>
    <name evidence="3" type="ORF">K8I29_02100</name>
</gene>
<accession>A0A953J2D6</accession>
<dbReference type="CDD" id="cd00291">
    <property type="entry name" value="SirA_YedF_YeeD"/>
    <property type="match status" value="1"/>
</dbReference>
<name>A0A953J2D6_9BACT</name>
<reference evidence="3" key="1">
    <citation type="journal article" date="2021" name="bioRxiv">
        <title>Unraveling nitrogen, sulfur and carbon metabolic pathways and microbial community transcriptional responses to substrate deprivation and toxicity stresses in a bioreactor mimicking anoxic brackish coastal sediment conditions.</title>
        <authorList>
            <person name="Martins P.D."/>
            <person name="Echeveste M.J."/>
            <person name="Arshad A."/>
            <person name="Kurth J."/>
            <person name="Ouboter H."/>
            <person name="Jetten M.S.M."/>
            <person name="Welte C.U."/>
        </authorList>
    </citation>
    <scope>NUCLEOTIDE SEQUENCE</scope>
    <source>
        <strain evidence="3">MAG_39</strain>
    </source>
</reference>
<dbReference type="InterPro" id="IPR036868">
    <property type="entry name" value="TusA-like_sf"/>
</dbReference>
<dbReference type="Proteomes" id="UP000705867">
    <property type="component" value="Unassembled WGS sequence"/>
</dbReference>
<sequence>MEEREAAVVVDTRGLACPMPVLNTKRALAKIEAGQILKVIATDFGSESDIPVLVKRLGHELVAASRNDEVFTFLIRKR</sequence>
<dbReference type="PROSITE" id="PS01148">
    <property type="entry name" value="UPF0033"/>
    <property type="match status" value="1"/>
</dbReference>
<protein>
    <submittedName>
        <fullName evidence="3">Sulfurtransferase TusA family protein</fullName>
    </submittedName>
</protein>
<evidence type="ECO:0000313" key="3">
    <source>
        <dbReference type="EMBL" id="MBZ0154991.1"/>
    </source>
</evidence>
<evidence type="ECO:0000313" key="4">
    <source>
        <dbReference type="Proteomes" id="UP000705867"/>
    </source>
</evidence>
<dbReference type="PANTHER" id="PTHR33279:SF6">
    <property type="entry name" value="SULFUR CARRIER PROTEIN YEDF-RELATED"/>
    <property type="match status" value="1"/>
</dbReference>
<reference evidence="3" key="2">
    <citation type="submission" date="2021-08" db="EMBL/GenBank/DDBJ databases">
        <authorList>
            <person name="Dalcin Martins P."/>
        </authorList>
    </citation>
    <scope>NUCLEOTIDE SEQUENCE</scope>
    <source>
        <strain evidence="3">MAG_39</strain>
    </source>
</reference>
<dbReference type="SUPFAM" id="SSF64307">
    <property type="entry name" value="SirA-like"/>
    <property type="match status" value="1"/>
</dbReference>
<dbReference type="PANTHER" id="PTHR33279">
    <property type="entry name" value="SULFUR CARRIER PROTEIN YEDF-RELATED"/>
    <property type="match status" value="1"/>
</dbReference>
<evidence type="ECO:0000259" key="2">
    <source>
        <dbReference type="PROSITE" id="PS01148"/>
    </source>
</evidence>
<comment type="caution">
    <text evidence="3">The sequence shown here is derived from an EMBL/GenBank/DDBJ whole genome shotgun (WGS) entry which is preliminary data.</text>
</comment>
<dbReference type="EMBL" id="JAIOIV010000017">
    <property type="protein sequence ID" value="MBZ0154991.1"/>
    <property type="molecule type" value="Genomic_DNA"/>
</dbReference>
<dbReference type="Pfam" id="PF01206">
    <property type="entry name" value="TusA"/>
    <property type="match status" value="1"/>
</dbReference>
<feature type="domain" description="UPF0033" evidence="2">
    <location>
        <begin position="10"/>
        <end position="34"/>
    </location>
</feature>
<dbReference type="AlphaFoldDB" id="A0A953J2D6"/>
<proteinExistence type="inferred from homology"/>
<organism evidence="3 4">
    <name type="scientific">Candidatus Nitrobium versatile</name>
    <dbReference type="NCBI Taxonomy" id="2884831"/>
    <lineage>
        <taxon>Bacteria</taxon>
        <taxon>Pseudomonadati</taxon>
        <taxon>Nitrospirota</taxon>
        <taxon>Nitrospiria</taxon>
        <taxon>Nitrospirales</taxon>
        <taxon>Nitrospiraceae</taxon>
        <taxon>Candidatus Nitrobium</taxon>
    </lineage>
</organism>